<dbReference type="GO" id="GO:0004386">
    <property type="term" value="F:helicase activity"/>
    <property type="evidence" value="ECO:0007669"/>
    <property type="project" value="UniProtKB-KW"/>
</dbReference>
<feature type="domain" description="Helicase C-terminal" evidence="3">
    <location>
        <begin position="797"/>
        <end position="966"/>
    </location>
</feature>
<keyword evidence="4" id="KW-0067">ATP-binding</keyword>
<dbReference type="Pfam" id="PF00176">
    <property type="entry name" value="SNF2-rel_dom"/>
    <property type="match status" value="1"/>
</dbReference>
<dbReference type="CDD" id="cd17919">
    <property type="entry name" value="DEXHc_Snf"/>
    <property type="match status" value="1"/>
</dbReference>
<dbReference type="AlphaFoldDB" id="A0A7W8XHN4"/>
<dbReference type="SMART" id="SM00487">
    <property type="entry name" value="DEXDc"/>
    <property type="match status" value="1"/>
</dbReference>
<evidence type="ECO:0000259" key="2">
    <source>
        <dbReference type="PROSITE" id="PS51192"/>
    </source>
</evidence>
<dbReference type="InterPro" id="IPR001650">
    <property type="entry name" value="Helicase_C-like"/>
</dbReference>
<dbReference type="RefSeq" id="WP_183918605.1">
    <property type="nucleotide sequence ID" value="NZ_JACHBB010000009.1"/>
</dbReference>
<dbReference type="Gene3D" id="3.40.50.300">
    <property type="entry name" value="P-loop containing nucleotide triphosphate hydrolases"/>
    <property type="match status" value="1"/>
</dbReference>
<dbReference type="InterPro" id="IPR049730">
    <property type="entry name" value="SNF2/RAD54-like_C"/>
</dbReference>
<dbReference type="PROSITE" id="PS51192">
    <property type="entry name" value="HELICASE_ATP_BIND_1"/>
    <property type="match status" value="1"/>
</dbReference>
<protein>
    <submittedName>
        <fullName evidence="4">Superfamily II DNA or RNA helicase</fullName>
    </submittedName>
</protein>
<keyword evidence="4" id="KW-0547">Nucleotide-binding</keyword>
<keyword evidence="4" id="KW-0347">Helicase</keyword>
<dbReference type="SMART" id="SM00490">
    <property type="entry name" value="HELICc"/>
    <property type="match status" value="1"/>
</dbReference>
<dbReference type="Proteomes" id="UP000528824">
    <property type="component" value="Unassembled WGS sequence"/>
</dbReference>
<proteinExistence type="predicted"/>
<evidence type="ECO:0000313" key="5">
    <source>
        <dbReference type="Proteomes" id="UP000528824"/>
    </source>
</evidence>
<dbReference type="SUPFAM" id="SSF52540">
    <property type="entry name" value="P-loop containing nucleoside triphosphate hydrolases"/>
    <property type="match status" value="2"/>
</dbReference>
<dbReference type="GO" id="GO:0016787">
    <property type="term" value="F:hydrolase activity"/>
    <property type="evidence" value="ECO:0007669"/>
    <property type="project" value="UniProtKB-KW"/>
</dbReference>
<dbReference type="GO" id="GO:0005524">
    <property type="term" value="F:ATP binding"/>
    <property type="evidence" value="ECO:0007669"/>
    <property type="project" value="InterPro"/>
</dbReference>
<organism evidence="4 5">
    <name type="scientific">Rhizobium lentis</name>
    <dbReference type="NCBI Taxonomy" id="1138194"/>
    <lineage>
        <taxon>Bacteria</taxon>
        <taxon>Pseudomonadati</taxon>
        <taxon>Pseudomonadota</taxon>
        <taxon>Alphaproteobacteria</taxon>
        <taxon>Hyphomicrobiales</taxon>
        <taxon>Rhizobiaceae</taxon>
        <taxon>Rhizobium/Agrobacterium group</taxon>
        <taxon>Rhizobium</taxon>
    </lineage>
</organism>
<keyword evidence="1" id="KW-0378">Hydrolase</keyword>
<name>A0A7W8XHN4_9HYPH</name>
<evidence type="ECO:0000259" key="3">
    <source>
        <dbReference type="PROSITE" id="PS51194"/>
    </source>
</evidence>
<keyword evidence="5" id="KW-1185">Reference proteome</keyword>
<dbReference type="InterPro" id="IPR038718">
    <property type="entry name" value="SNF2-like_sf"/>
</dbReference>
<dbReference type="CDD" id="cd18793">
    <property type="entry name" value="SF2_C_SNF"/>
    <property type="match status" value="1"/>
</dbReference>
<evidence type="ECO:0000256" key="1">
    <source>
        <dbReference type="ARBA" id="ARBA00022801"/>
    </source>
</evidence>
<gene>
    <name evidence="4" type="ORF">GGI59_004752</name>
</gene>
<accession>A0A7W8XHN4</accession>
<sequence>MKFDFRFDPDAAFLTIQPEKKGWLSGFRKQVRPDLSKLPREEMDTALALSRLRQLDPANALHSVESDMVVIRHPLVARLDVRAATSLGLPPLLHNVTFRARLVGTVGSSDFRIEWWWERAGRRVVLPLTGAFLGPPSNVVRIPEPIYLAIAEAEKLGKSGTLTDHWLALGRFRRLFDGDSGEDRASLEGFLRDVSVVTCGSVGIGFDPEDDTKFFPLPFADHQRSADGAVATTSALLHGRELDEFKTAALRRGAQPAFRVANGKFLIVDRSAVPVIDTIAAYAGKDVEGRRAFIADAGRIVAEAIEMDLKREGRLTALMSPQARTERIEEEIARAWIETEEWVSRVVGVGKWQVTAIDTIQGSGTRWLQEGIDTELGERLAAIPDEELADVIERLRHALQIGLLSIEHDVGEIPATAEVIEALSRRLADILRRQQPEEAGTSLDAYLPITHDNFWEVDFKAAVRSRTGDFDNTTPTLVRSALQNHQLASLNWQVRAWQAGIPGILNADEQGLGKTLQTLSFITWLREGMTDGSIPKKPFLIVAPTSLLLNWEAEIERHLERGCLGKPVRLYGEYLGAYKKPGGGQDLREGEARLDIEAIANVEGGCAVVITTYQTLANYAISLMDLDCSLVVFDEIQFLKNPVTMRAKASKAVRADFRIGLTGTPIENATKDLWALIDQLFPGALGALAQFRRVFDTPTEASMGALHSALFKGQNDYPPLALRRLKTDAAPHLPTKVRILHPREMPRAQMLRYDEVRAKGGGILALLQHMRRVSLHPGLLEGETTKEFNLSSARVSAAVDILRHIQSKNERALVFVENRDVQTWFAEVVRIEFGLERVMIINGDTTIDARKDITDRFQQHLVDDRGFDVLILGPRAAGTGLTLTAANHVIHLSRWWNPAVEEQCNDRTHRIGQTKPVTIHIPLAVHPGLGRGSFDCLLQSLMKRKRSLADRILWPGDVTEGETKMLYDAVLAAETSSDSKSINVDEVLEGRSDLQFEKLSDNSIRLKPARGGASIIVSSDVTVPMPTSGENGDAAVITLSEESRVPSGLIVPHSKLKTATLWPEYILPE</sequence>
<dbReference type="InterPro" id="IPR027417">
    <property type="entry name" value="P-loop_NTPase"/>
</dbReference>
<dbReference type="PANTHER" id="PTHR10799">
    <property type="entry name" value="SNF2/RAD54 HELICASE FAMILY"/>
    <property type="match status" value="1"/>
</dbReference>
<dbReference type="InterPro" id="IPR014001">
    <property type="entry name" value="Helicase_ATP-bd"/>
</dbReference>
<dbReference type="EMBL" id="JACHBC010000010">
    <property type="protein sequence ID" value="MBB5563062.1"/>
    <property type="molecule type" value="Genomic_DNA"/>
</dbReference>
<comment type="caution">
    <text evidence="4">The sequence shown here is derived from an EMBL/GenBank/DDBJ whole genome shotgun (WGS) entry which is preliminary data.</text>
</comment>
<evidence type="ECO:0000313" key="4">
    <source>
        <dbReference type="EMBL" id="MBB5563062.1"/>
    </source>
</evidence>
<dbReference type="Gene3D" id="3.40.50.10810">
    <property type="entry name" value="Tandem AAA-ATPase domain"/>
    <property type="match status" value="1"/>
</dbReference>
<dbReference type="PROSITE" id="PS51194">
    <property type="entry name" value="HELICASE_CTER"/>
    <property type="match status" value="1"/>
</dbReference>
<feature type="domain" description="Helicase ATP-binding" evidence="2">
    <location>
        <begin position="507"/>
        <end position="683"/>
    </location>
</feature>
<dbReference type="Pfam" id="PF00271">
    <property type="entry name" value="Helicase_C"/>
    <property type="match status" value="1"/>
</dbReference>
<reference evidence="4 5" key="1">
    <citation type="submission" date="2020-08" db="EMBL/GenBank/DDBJ databases">
        <title>Genomic Encyclopedia of Type Strains, Phase IV (KMG-V): Genome sequencing to study the core and pangenomes of soil and plant-associated prokaryotes.</title>
        <authorList>
            <person name="Whitman W."/>
        </authorList>
    </citation>
    <scope>NUCLEOTIDE SEQUENCE [LARGE SCALE GENOMIC DNA]</scope>
    <source>
        <strain evidence="4 5">SEMIA 4034</strain>
    </source>
</reference>
<dbReference type="InterPro" id="IPR000330">
    <property type="entry name" value="SNF2_N"/>
</dbReference>